<evidence type="ECO:0000256" key="4">
    <source>
        <dbReference type="ARBA" id="ARBA00022475"/>
    </source>
</evidence>
<gene>
    <name evidence="10" type="ORF">EKO23_04605</name>
</gene>
<feature type="transmembrane region" description="Helical" evidence="8">
    <location>
        <begin position="321"/>
        <end position="338"/>
    </location>
</feature>
<keyword evidence="11" id="KW-1185">Reference proteome</keyword>
<name>A0A4Q4ZIG3_9ACTN</name>
<dbReference type="GO" id="GO:0015105">
    <property type="term" value="F:arsenite transmembrane transporter activity"/>
    <property type="evidence" value="ECO:0007669"/>
    <property type="project" value="InterPro"/>
</dbReference>
<comment type="caution">
    <text evidence="10">The sequence shown here is derived from an EMBL/GenBank/DDBJ whole genome shotgun (WGS) entry which is preliminary data.</text>
</comment>
<dbReference type="InterPro" id="IPR004680">
    <property type="entry name" value="Cit_transptr-like_dom"/>
</dbReference>
<feature type="transmembrane region" description="Helical" evidence="8">
    <location>
        <begin position="59"/>
        <end position="84"/>
    </location>
</feature>
<dbReference type="GO" id="GO:0005886">
    <property type="term" value="C:plasma membrane"/>
    <property type="evidence" value="ECO:0007669"/>
    <property type="project" value="UniProtKB-SubCell"/>
</dbReference>
<evidence type="ECO:0000259" key="9">
    <source>
        <dbReference type="Pfam" id="PF03600"/>
    </source>
</evidence>
<keyword evidence="7 8" id="KW-0472">Membrane</keyword>
<evidence type="ECO:0000313" key="11">
    <source>
        <dbReference type="Proteomes" id="UP000295198"/>
    </source>
</evidence>
<feature type="domain" description="Citrate transporter-like" evidence="9">
    <location>
        <begin position="14"/>
        <end position="374"/>
    </location>
</feature>
<feature type="transmembrane region" description="Helical" evidence="8">
    <location>
        <begin position="408"/>
        <end position="429"/>
    </location>
</feature>
<evidence type="ECO:0000256" key="6">
    <source>
        <dbReference type="ARBA" id="ARBA00022989"/>
    </source>
</evidence>
<reference evidence="10 11" key="1">
    <citation type="submission" date="2019-01" db="EMBL/GenBank/DDBJ databases">
        <title>Nocardioides guangzhouensis sp. nov., an actinobacterium isolated from soil.</title>
        <authorList>
            <person name="Fu Y."/>
            <person name="Cai Y."/>
            <person name="Lin Z."/>
            <person name="Chen P."/>
        </authorList>
    </citation>
    <scope>NUCLEOTIDE SEQUENCE [LARGE SCALE GENOMIC DNA]</scope>
    <source>
        <strain evidence="10 11">130</strain>
    </source>
</reference>
<evidence type="ECO:0000256" key="5">
    <source>
        <dbReference type="ARBA" id="ARBA00022692"/>
    </source>
</evidence>
<accession>A0A4Q4ZIG3</accession>
<evidence type="ECO:0000256" key="1">
    <source>
        <dbReference type="ARBA" id="ARBA00004651"/>
    </source>
</evidence>
<proteinExistence type="inferred from homology"/>
<organism evidence="10 11">
    <name type="scientific">Nocardioides guangzhouensis</name>
    <dbReference type="NCBI Taxonomy" id="2497878"/>
    <lineage>
        <taxon>Bacteria</taxon>
        <taxon>Bacillati</taxon>
        <taxon>Actinomycetota</taxon>
        <taxon>Actinomycetes</taxon>
        <taxon>Propionibacteriales</taxon>
        <taxon>Nocardioidaceae</taxon>
        <taxon>Nocardioides</taxon>
    </lineage>
</organism>
<comment type="similarity">
    <text evidence="2">Belongs to the CitM (TC 2.A.11) transporter family.</text>
</comment>
<evidence type="ECO:0000256" key="8">
    <source>
        <dbReference type="SAM" id="Phobius"/>
    </source>
</evidence>
<dbReference type="Proteomes" id="UP000295198">
    <property type="component" value="Unassembled WGS sequence"/>
</dbReference>
<feature type="transmembrane region" description="Helical" evidence="8">
    <location>
        <begin position="286"/>
        <end position="309"/>
    </location>
</feature>
<dbReference type="InterPro" id="IPR000802">
    <property type="entry name" value="Arsenical_pump_ArsB"/>
</dbReference>
<keyword evidence="6 8" id="KW-1133">Transmembrane helix</keyword>
<dbReference type="CDD" id="cd01116">
    <property type="entry name" value="P_permease"/>
    <property type="match status" value="1"/>
</dbReference>
<feature type="transmembrane region" description="Helical" evidence="8">
    <location>
        <begin position="25"/>
        <end position="47"/>
    </location>
</feature>
<feature type="transmembrane region" description="Helical" evidence="8">
    <location>
        <begin position="175"/>
        <end position="197"/>
    </location>
</feature>
<evidence type="ECO:0000256" key="2">
    <source>
        <dbReference type="ARBA" id="ARBA00009843"/>
    </source>
</evidence>
<keyword evidence="5 8" id="KW-0812">Transmembrane</keyword>
<dbReference type="PANTHER" id="PTHR43568:SF1">
    <property type="entry name" value="P PROTEIN"/>
    <property type="match status" value="1"/>
</dbReference>
<dbReference type="RefSeq" id="WP_134714580.1">
    <property type="nucleotide sequence ID" value="NZ_SDKM01000005.1"/>
</dbReference>
<feature type="transmembrane region" description="Helical" evidence="8">
    <location>
        <begin position="96"/>
        <end position="123"/>
    </location>
</feature>
<dbReference type="AlphaFoldDB" id="A0A4Q4ZIG3"/>
<evidence type="ECO:0000256" key="3">
    <source>
        <dbReference type="ARBA" id="ARBA00022448"/>
    </source>
</evidence>
<dbReference type="OrthoDB" id="9809303at2"/>
<evidence type="ECO:0000256" key="7">
    <source>
        <dbReference type="ARBA" id="ARBA00023136"/>
    </source>
</evidence>
<feature type="transmembrane region" description="Helical" evidence="8">
    <location>
        <begin position="231"/>
        <end position="251"/>
    </location>
</feature>
<keyword evidence="4" id="KW-1003">Cell membrane</keyword>
<comment type="subcellular location">
    <subcellularLocation>
        <location evidence="1">Cell membrane</location>
        <topology evidence="1">Multi-pass membrane protein</topology>
    </subcellularLocation>
</comment>
<evidence type="ECO:0000313" key="10">
    <source>
        <dbReference type="EMBL" id="RYP87685.1"/>
    </source>
</evidence>
<sequence length="435" mass="45538">MIACAAVGIFLVTYAFIATEKVHRVAAVLGGVAAMTVIGLVDADTAFFDQHTGIDWNVVFLLFGMMVIVGILKHTGLFEFLALWAARTSGGRPSKLLALLVLVTAGVSPVLDNVTTVLLVAPVTLSVCARLGLPAAPYLIALVLASNIGGTATLIGDPPNIIIASRGGLTFNDFLVHSLPLTVVLVAGLVVMLRWLFRNDLHAPGTSGGDLAPDDVHDLDPRGAIVDQARLVRCLVVLAVVMVFFGLHHALHLDPSIVAMLGAGAMVVVSRATPEEFLAEIEWTTLAFFMGLFVVVGALVEVGVIGSLGRLAADTMGDHEFLAATVLLFGSAIVGGFVDNIPYTAATVPIVEDLVLASPNPGSGSPLWWAFVFGADLGGNTTAVAAGANVVVLGIAARAGQPISFWQFTRHGLVVTFASLAIAWLYVWLRYFALA</sequence>
<protein>
    <recommendedName>
        <fullName evidence="9">Citrate transporter-like domain-containing protein</fullName>
    </recommendedName>
</protein>
<keyword evidence="3" id="KW-0813">Transport</keyword>
<dbReference type="PRINTS" id="PR00758">
    <property type="entry name" value="ARSENICPUMP"/>
</dbReference>
<dbReference type="PANTHER" id="PTHR43568">
    <property type="entry name" value="P PROTEIN"/>
    <property type="match status" value="1"/>
</dbReference>
<feature type="transmembrane region" description="Helical" evidence="8">
    <location>
        <begin position="368"/>
        <end position="396"/>
    </location>
</feature>
<dbReference type="EMBL" id="SDKM01000005">
    <property type="protein sequence ID" value="RYP87685.1"/>
    <property type="molecule type" value="Genomic_DNA"/>
</dbReference>
<dbReference type="Pfam" id="PF03600">
    <property type="entry name" value="CitMHS"/>
    <property type="match status" value="1"/>
</dbReference>
<dbReference type="InterPro" id="IPR051475">
    <property type="entry name" value="Diverse_Ion_Transporter"/>
</dbReference>
<feature type="transmembrane region" description="Helical" evidence="8">
    <location>
        <begin position="135"/>
        <end position="155"/>
    </location>
</feature>